<dbReference type="InterPro" id="IPR001650">
    <property type="entry name" value="Helicase_C-like"/>
</dbReference>
<keyword evidence="3" id="KW-0378">Hydrolase</keyword>
<dbReference type="CDD" id="cd18032">
    <property type="entry name" value="DEXHc_RE_I_III_res"/>
    <property type="match status" value="1"/>
</dbReference>
<proteinExistence type="predicted"/>
<keyword evidence="3" id="KW-0347">Helicase</keyword>
<dbReference type="GO" id="GO:0005524">
    <property type="term" value="F:ATP binding"/>
    <property type="evidence" value="ECO:0007669"/>
    <property type="project" value="InterPro"/>
</dbReference>
<feature type="region of interest" description="Disordered" evidence="1">
    <location>
        <begin position="570"/>
        <end position="606"/>
    </location>
</feature>
<dbReference type="NCBIfam" id="NF046051">
    <property type="entry name" value="restrict_EcoAI"/>
    <property type="match status" value="1"/>
</dbReference>
<reference evidence="3 4" key="1">
    <citation type="submission" date="2019-07" db="EMBL/GenBank/DDBJ databases">
        <title>Whole genome shotgun sequence of Segetibacter aerophilus NBRC 106135.</title>
        <authorList>
            <person name="Hosoyama A."/>
            <person name="Uohara A."/>
            <person name="Ohji S."/>
            <person name="Ichikawa N."/>
        </authorList>
    </citation>
    <scope>NUCLEOTIDE SEQUENCE [LARGE SCALE GENOMIC DNA]</scope>
    <source>
        <strain evidence="3 4">NBRC 106135</strain>
    </source>
</reference>
<dbReference type="GO" id="GO:0003677">
    <property type="term" value="F:DNA binding"/>
    <property type="evidence" value="ECO:0007669"/>
    <property type="project" value="InterPro"/>
</dbReference>
<dbReference type="CDD" id="cd18799">
    <property type="entry name" value="SF2_C_EcoAI-like"/>
    <property type="match status" value="1"/>
</dbReference>
<evidence type="ECO:0000256" key="1">
    <source>
        <dbReference type="SAM" id="MobiDB-lite"/>
    </source>
</evidence>
<dbReference type="RefSeq" id="WP_147202365.1">
    <property type="nucleotide sequence ID" value="NZ_BJYT01000002.1"/>
</dbReference>
<gene>
    <name evidence="3" type="ORF">SAE01_07920</name>
</gene>
<dbReference type="GO" id="GO:0004386">
    <property type="term" value="F:helicase activity"/>
    <property type="evidence" value="ECO:0007669"/>
    <property type="project" value="UniProtKB-KW"/>
</dbReference>
<dbReference type="EMBL" id="BJYT01000002">
    <property type="protein sequence ID" value="GEO08296.1"/>
    <property type="molecule type" value="Genomic_DNA"/>
</dbReference>
<dbReference type="GO" id="GO:0016787">
    <property type="term" value="F:hydrolase activity"/>
    <property type="evidence" value="ECO:0007669"/>
    <property type="project" value="InterPro"/>
</dbReference>
<keyword evidence="3" id="KW-0547">Nucleotide-binding</keyword>
<dbReference type="Gene3D" id="3.90.1570.30">
    <property type="match status" value="1"/>
</dbReference>
<dbReference type="PANTHER" id="PTHR47396:SF1">
    <property type="entry name" value="ATP-DEPENDENT HELICASE IRC3-RELATED"/>
    <property type="match status" value="1"/>
</dbReference>
<dbReference type="InterPro" id="IPR027417">
    <property type="entry name" value="P-loop_NTPase"/>
</dbReference>
<dbReference type="SUPFAM" id="SSF52540">
    <property type="entry name" value="P-loop containing nucleoside triphosphate hydrolases"/>
    <property type="match status" value="2"/>
</dbReference>
<dbReference type="GO" id="GO:0006304">
    <property type="term" value="P:DNA modification"/>
    <property type="evidence" value="ECO:0007669"/>
    <property type="project" value="InterPro"/>
</dbReference>
<accession>A0A512B8K8</accession>
<dbReference type="InterPro" id="IPR013670">
    <property type="entry name" value="EcoEI_R_C_dom"/>
</dbReference>
<dbReference type="Pfam" id="PF08463">
    <property type="entry name" value="EcoEI_R_C"/>
    <property type="match status" value="1"/>
</dbReference>
<organism evidence="3 4">
    <name type="scientific">Segetibacter aerophilus</name>
    <dbReference type="NCBI Taxonomy" id="670293"/>
    <lineage>
        <taxon>Bacteria</taxon>
        <taxon>Pseudomonadati</taxon>
        <taxon>Bacteroidota</taxon>
        <taxon>Chitinophagia</taxon>
        <taxon>Chitinophagales</taxon>
        <taxon>Chitinophagaceae</taxon>
        <taxon>Segetibacter</taxon>
    </lineage>
</organism>
<feature type="compositionally biased region" description="Acidic residues" evidence="1">
    <location>
        <begin position="588"/>
        <end position="605"/>
    </location>
</feature>
<dbReference type="AlphaFoldDB" id="A0A512B8K8"/>
<dbReference type="PANTHER" id="PTHR47396">
    <property type="entry name" value="TYPE I RESTRICTION ENZYME ECOKI R PROTEIN"/>
    <property type="match status" value="1"/>
</dbReference>
<keyword evidence="3" id="KW-0067">ATP-binding</keyword>
<dbReference type="InterPro" id="IPR014001">
    <property type="entry name" value="Helicase_ATP-bd"/>
</dbReference>
<evidence type="ECO:0000313" key="4">
    <source>
        <dbReference type="Proteomes" id="UP000321513"/>
    </source>
</evidence>
<evidence type="ECO:0000313" key="3">
    <source>
        <dbReference type="EMBL" id="GEO08296.1"/>
    </source>
</evidence>
<dbReference type="GO" id="GO:0005829">
    <property type="term" value="C:cytosol"/>
    <property type="evidence" value="ECO:0007669"/>
    <property type="project" value="TreeGrafter"/>
</dbReference>
<dbReference type="OrthoDB" id="9759819at2"/>
<evidence type="ECO:0000259" key="2">
    <source>
        <dbReference type="PROSITE" id="PS51192"/>
    </source>
</evidence>
<sequence length="803" mass="91657">MAEPIIRIIENDSEADTCRKFVLPKLKDESSWTDEQILEQRPFTAGKIIVIGRIGRRKKAKKADYLLRYSQNFLIAVVEAKRHYKTAAEGMQQAKDYARILGIKFAYATNGTEIHEFDFITGLETKIQKFPNAQELWNRLNVVERVKPEIQETFLKPFVTTPGKEIRYYQQIAINRAVKAILEGKRRALLTLATGTGKTTIAFQIIHKLWSNRWNTKGEHRRPKVLFLADRSVLVTDPHAKDFALFGDARCLVPEEGLPSSREIYFSTYQSLAEDNSKVGAFRNVPRNFFDLIVIDECHRGSSSNDSNWRTILSYFNTSVQLGLTATPLRDDNKDTYAYFGNPLYTYSLGQGIEDGFLAPYIVHRIVTEIDATGFRPHEGQRDANGELIPDGVYTTPDFENTLSILPRTKAVAKHLCNFMLKNGRFDKTIVFCVDQEHADHFRREISNLNADLARQYPEYAVRIVSEEGDVGKGYLGRFMDIDEPIPVVVTTSRLMTTGVDVPTCKNIVLFRMVNSVTEFKQIIGRGTRVRDDKQKLFFTILDYTGSATRNFADPEFDGEPPLITEEEIDDEGNSEGQITIAGSDQGDFSDWEPTTDDEDYDDGYPPDSPLRRRKFYVVEGEIGIAAESIQIIDPLTGRLVTVQLAQYVREKVSIMFPSANDFKSHWDNLEERKQIVEQLEDFGISVEQLMEVTNQKELDPFDLLCFVAYNLKPKTRKQRADLLKKNKPDFFINYSEKAQHVLQMILEKYVEYGLNQIRPDIISVDPFTKEGNTMEIIASFGGMTNYKKAIEGLQTLLYTEAA</sequence>
<feature type="domain" description="Helicase ATP-binding" evidence="2">
    <location>
        <begin position="179"/>
        <end position="346"/>
    </location>
</feature>
<dbReference type="Proteomes" id="UP000321513">
    <property type="component" value="Unassembled WGS sequence"/>
</dbReference>
<dbReference type="Pfam" id="PF00271">
    <property type="entry name" value="Helicase_C"/>
    <property type="match status" value="1"/>
</dbReference>
<dbReference type="Pfam" id="PF04851">
    <property type="entry name" value="ResIII"/>
    <property type="match status" value="1"/>
</dbReference>
<dbReference type="InterPro" id="IPR050742">
    <property type="entry name" value="Helicase_Restrict-Modif_Enz"/>
</dbReference>
<dbReference type="InterPro" id="IPR006935">
    <property type="entry name" value="Helicase/UvrB_N"/>
</dbReference>
<dbReference type="Gene3D" id="3.40.50.300">
    <property type="entry name" value="P-loop containing nucleotide triphosphate hydrolases"/>
    <property type="match status" value="2"/>
</dbReference>
<dbReference type="PROSITE" id="PS51192">
    <property type="entry name" value="HELICASE_ATP_BIND_1"/>
    <property type="match status" value="1"/>
</dbReference>
<protein>
    <submittedName>
        <fullName evidence="3">DEAD/DEAH box helicase</fullName>
    </submittedName>
</protein>
<comment type="caution">
    <text evidence="3">The sequence shown here is derived from an EMBL/GenBank/DDBJ whole genome shotgun (WGS) entry which is preliminary data.</text>
</comment>
<keyword evidence="4" id="KW-1185">Reference proteome</keyword>
<dbReference type="SMART" id="SM00487">
    <property type="entry name" value="DEXDc"/>
    <property type="match status" value="1"/>
</dbReference>
<name>A0A512B8K8_9BACT</name>